<evidence type="ECO:0000313" key="2">
    <source>
        <dbReference type="EMBL" id="GIZ95352.1"/>
    </source>
</evidence>
<dbReference type="Proteomes" id="UP000887228">
    <property type="component" value="Unassembled WGS sequence"/>
</dbReference>
<dbReference type="Proteomes" id="UP000887212">
    <property type="component" value="Unassembled WGS sequence"/>
</dbReference>
<dbReference type="InterPro" id="IPR046702">
    <property type="entry name" value="DUF6572"/>
</dbReference>
<dbReference type="RefSeq" id="WP_203788981.1">
    <property type="nucleotide sequence ID" value="NZ_AP024354.1"/>
</dbReference>
<name>A0AA37CLL0_AQUAC</name>
<evidence type="ECO:0000313" key="1">
    <source>
        <dbReference type="EMBL" id="GIZ90999.1"/>
    </source>
</evidence>
<evidence type="ECO:0000313" key="3">
    <source>
        <dbReference type="Proteomes" id="UP000887212"/>
    </source>
</evidence>
<comment type="caution">
    <text evidence="1">The sequence shown here is derived from an EMBL/GenBank/DDBJ whole genome shotgun (WGS) entry which is preliminary data.</text>
</comment>
<proteinExistence type="predicted"/>
<dbReference type="Pfam" id="PF20212">
    <property type="entry name" value="DUF6572"/>
    <property type="match status" value="1"/>
</dbReference>
<dbReference type="AlphaFoldDB" id="A0AA37CLL0"/>
<protein>
    <submittedName>
        <fullName evidence="1">Uncharacterized protein</fullName>
    </submittedName>
</protein>
<reference evidence="1 4" key="1">
    <citation type="submission" date="2021-07" db="EMBL/GenBank/DDBJ databases">
        <title>Whole genome sequencing of carbapenem-resistant Pseudomonas spp. isolated in Japan.</title>
        <authorList>
            <person name="Suzuki M."/>
            <person name="Maehana S."/>
            <person name="Kitasato H."/>
        </authorList>
    </citation>
    <scope>NUCLEOTIDE SEQUENCE</scope>
    <source>
        <strain evidence="1">KAM435</strain>
        <strain evidence="2 4">KAM436</strain>
    </source>
</reference>
<dbReference type="EMBL" id="BPMS01000052">
    <property type="protein sequence ID" value="GIZ90999.1"/>
    <property type="molecule type" value="Genomic_DNA"/>
</dbReference>
<organism evidence="1 3">
    <name type="scientific">Aquipseudomonas alcaligenes</name>
    <name type="common">Pseudomonas alcaligenes</name>
    <dbReference type="NCBI Taxonomy" id="43263"/>
    <lineage>
        <taxon>Bacteria</taxon>
        <taxon>Pseudomonadati</taxon>
        <taxon>Pseudomonadota</taxon>
        <taxon>Gammaproteobacteria</taxon>
        <taxon>Pseudomonadales</taxon>
        <taxon>Pseudomonadaceae</taxon>
        <taxon>Aquipseudomonas</taxon>
    </lineage>
</organism>
<dbReference type="EMBL" id="BPMT01000048">
    <property type="protein sequence ID" value="GIZ95352.1"/>
    <property type="molecule type" value="Genomic_DNA"/>
</dbReference>
<accession>A0AA37CLL0</accession>
<gene>
    <name evidence="1" type="ORF">KAM435_43260</name>
    <name evidence="2" type="ORF">KAM436_43200</name>
</gene>
<sequence length="110" mass="11901">MSIAETGVIDIWGVPSCGNTVELIIADHLDWEPSSEAAHLLLLQEKINTYISFIESGEINTSIPAAAGKKPVIRVVGQHALSRLAEAFAKQVEAVLRDAGIEFDFVLKQS</sequence>
<evidence type="ECO:0000313" key="4">
    <source>
        <dbReference type="Proteomes" id="UP000887228"/>
    </source>
</evidence>